<dbReference type="EMBL" id="RCHU02000008">
    <property type="protein sequence ID" value="KAL3581785.1"/>
    <property type="molecule type" value="Genomic_DNA"/>
</dbReference>
<proteinExistence type="predicted"/>
<accession>A0ACC4BTQ6</accession>
<evidence type="ECO:0000313" key="1">
    <source>
        <dbReference type="EMBL" id="KAL3581785.1"/>
    </source>
</evidence>
<dbReference type="Proteomes" id="UP000309997">
    <property type="component" value="Unassembled WGS sequence"/>
</dbReference>
<protein>
    <submittedName>
        <fullName evidence="1">Uncharacterized protein</fullName>
    </submittedName>
</protein>
<keyword evidence="2" id="KW-1185">Reference proteome</keyword>
<organism evidence="1 2">
    <name type="scientific">Populus alba</name>
    <name type="common">White poplar</name>
    <dbReference type="NCBI Taxonomy" id="43335"/>
    <lineage>
        <taxon>Eukaryota</taxon>
        <taxon>Viridiplantae</taxon>
        <taxon>Streptophyta</taxon>
        <taxon>Embryophyta</taxon>
        <taxon>Tracheophyta</taxon>
        <taxon>Spermatophyta</taxon>
        <taxon>Magnoliopsida</taxon>
        <taxon>eudicotyledons</taxon>
        <taxon>Gunneridae</taxon>
        <taxon>Pentapetalae</taxon>
        <taxon>rosids</taxon>
        <taxon>fabids</taxon>
        <taxon>Malpighiales</taxon>
        <taxon>Salicaceae</taxon>
        <taxon>Saliceae</taxon>
        <taxon>Populus</taxon>
    </lineage>
</organism>
<gene>
    <name evidence="1" type="ORF">D5086_016117</name>
</gene>
<sequence length="202" mass="22905">MDRAIACYAEAGPGPGASKERGTHRRQMPPCTFPLCLRVRWQSQTWLINGVASYRLSTSIAIYALRIDMLPNCCVWSINPKNVIFQSDGASGQRKGRELQDACTFCCENEQSCRSPKLYRKKRRTGTISPKSDENGKRDREDRDTSSVGFSYSLRESYYSSLVRPLFESNDPRQNLMRDCICTENDGEYRIPLAIVITGRLG</sequence>
<evidence type="ECO:0000313" key="2">
    <source>
        <dbReference type="Proteomes" id="UP000309997"/>
    </source>
</evidence>
<name>A0ACC4BTQ6_POPAL</name>
<reference evidence="1 2" key="1">
    <citation type="journal article" date="2024" name="Plant Biotechnol. J.">
        <title>Genome and CRISPR/Cas9 system of a widespread forest tree (Populus alba) in the world.</title>
        <authorList>
            <person name="Liu Y.J."/>
            <person name="Jiang P.F."/>
            <person name="Han X.M."/>
            <person name="Li X.Y."/>
            <person name="Wang H.M."/>
            <person name="Wang Y.J."/>
            <person name="Wang X.X."/>
            <person name="Zeng Q.Y."/>
        </authorList>
    </citation>
    <scope>NUCLEOTIDE SEQUENCE [LARGE SCALE GENOMIC DNA]</scope>
    <source>
        <strain evidence="2">cv. PAL-ZL1</strain>
    </source>
</reference>
<comment type="caution">
    <text evidence="1">The sequence shown here is derived from an EMBL/GenBank/DDBJ whole genome shotgun (WGS) entry which is preliminary data.</text>
</comment>